<keyword evidence="1" id="KW-0472">Membrane</keyword>
<protein>
    <recommendedName>
        <fullName evidence="4">Ceramide phosphoethanolamine synthase</fullName>
    </recommendedName>
</protein>
<dbReference type="OMA" id="TANHISY"/>
<sequence>MAGCEESFGFYFIFVLLTYLLWMDLSFFDELAVYGSSYNATTASKMMFPVKSVKLRMTEHIDHYINLPLMEVTNEKLGISNIPGVTPNVISGLHFFCAIIACKFIVSDRLTLRRVGCVLYELRNALDLLDGVVYRAQAHKKQFVSGWGSSGYLVDAAMDFAGGFLLGFSIGVFLQRYPPMRRVRHKKDIEAGKSLITDHYSGKNEKTSYSFVHIDRRTINFVTFMAVVQTVARSGFWDYYVRSYHELLEVPSAQYSKELQSEVLNYRSTWIVMWLWKISSADAFFEFTILAILFDKIWVWLRSVFYIGFFQFAAVLVLSQLHLMEVRRYMNGG</sequence>
<dbReference type="OrthoDB" id="10253254at2759"/>
<keyword evidence="3" id="KW-1185">Reference proteome</keyword>
<dbReference type="GeneID" id="110238851"/>
<keyword evidence="1" id="KW-1133">Transmembrane helix</keyword>
<evidence type="ECO:0000313" key="2">
    <source>
        <dbReference type="EnsemblMetazoa" id="XP_020900192.1"/>
    </source>
</evidence>
<name>A0A913X7Q5_EXADI</name>
<dbReference type="EnsemblMetazoa" id="XM_021044533.2">
    <property type="protein sequence ID" value="XP_020900192.1"/>
    <property type="gene ID" value="LOC110238851"/>
</dbReference>
<dbReference type="AlphaFoldDB" id="A0A913X7Q5"/>
<feature type="transmembrane region" description="Helical" evidence="1">
    <location>
        <begin position="274"/>
        <end position="294"/>
    </location>
</feature>
<dbReference type="KEGG" id="epa:110238851"/>
<keyword evidence="1" id="KW-0812">Transmembrane</keyword>
<evidence type="ECO:0000256" key="1">
    <source>
        <dbReference type="SAM" id="Phobius"/>
    </source>
</evidence>
<evidence type="ECO:0008006" key="4">
    <source>
        <dbReference type="Google" id="ProtNLM"/>
    </source>
</evidence>
<feature type="transmembrane region" description="Helical" evidence="1">
    <location>
        <begin position="7"/>
        <end position="28"/>
    </location>
</feature>
<dbReference type="Proteomes" id="UP000887567">
    <property type="component" value="Unplaced"/>
</dbReference>
<feature type="transmembrane region" description="Helical" evidence="1">
    <location>
        <begin position="152"/>
        <end position="174"/>
    </location>
</feature>
<accession>A0A913X7Q5</accession>
<dbReference type="RefSeq" id="XP_020900192.1">
    <property type="nucleotide sequence ID" value="XM_021044533.2"/>
</dbReference>
<evidence type="ECO:0000313" key="3">
    <source>
        <dbReference type="Proteomes" id="UP000887567"/>
    </source>
</evidence>
<proteinExistence type="predicted"/>
<organism evidence="2 3">
    <name type="scientific">Exaiptasia diaphana</name>
    <name type="common">Tropical sea anemone</name>
    <name type="synonym">Aiptasia pulchella</name>
    <dbReference type="NCBI Taxonomy" id="2652724"/>
    <lineage>
        <taxon>Eukaryota</taxon>
        <taxon>Metazoa</taxon>
        <taxon>Cnidaria</taxon>
        <taxon>Anthozoa</taxon>
        <taxon>Hexacorallia</taxon>
        <taxon>Actiniaria</taxon>
        <taxon>Aiptasiidae</taxon>
        <taxon>Exaiptasia</taxon>
    </lineage>
</organism>
<feature type="transmembrane region" description="Helical" evidence="1">
    <location>
        <begin position="300"/>
        <end position="321"/>
    </location>
</feature>
<reference evidence="2" key="1">
    <citation type="submission" date="2022-11" db="UniProtKB">
        <authorList>
            <consortium name="EnsemblMetazoa"/>
        </authorList>
    </citation>
    <scope>IDENTIFICATION</scope>
</reference>